<dbReference type="PANTHER" id="PTHR47433">
    <property type="entry name" value="VACUOLAR PROTEIN SORTING-ASSOCIATED PROTEIN 17"/>
    <property type="match status" value="1"/>
</dbReference>
<dbReference type="InterPro" id="IPR037907">
    <property type="entry name" value="Vps17_PX"/>
</dbReference>
<dbReference type="PANTHER" id="PTHR47433:SF1">
    <property type="entry name" value="VACUOLAR PROTEIN SORTING-ASSOCIATED PROTEIN 17"/>
    <property type="match status" value="1"/>
</dbReference>
<evidence type="ECO:0000256" key="5">
    <source>
        <dbReference type="ARBA" id="ARBA00073022"/>
    </source>
</evidence>
<dbReference type="InterPro" id="IPR036291">
    <property type="entry name" value="NAD(P)-bd_dom_sf"/>
</dbReference>
<evidence type="ECO:0000313" key="10">
    <source>
        <dbReference type="Proteomes" id="UP001217918"/>
    </source>
</evidence>
<evidence type="ECO:0000256" key="4">
    <source>
        <dbReference type="ARBA" id="ARBA00060860"/>
    </source>
</evidence>
<dbReference type="Pfam" id="PF00107">
    <property type="entry name" value="ADH_zinc_N"/>
    <property type="match status" value="1"/>
</dbReference>
<feature type="region of interest" description="Disordered" evidence="6">
    <location>
        <begin position="342"/>
        <end position="374"/>
    </location>
</feature>
<dbReference type="SUPFAM" id="SSF64268">
    <property type="entry name" value="PX domain"/>
    <property type="match status" value="1"/>
</dbReference>
<evidence type="ECO:0000256" key="3">
    <source>
        <dbReference type="ARBA" id="ARBA00023054"/>
    </source>
</evidence>
<keyword evidence="1" id="KW-0813">Transport</keyword>
<dbReference type="GO" id="GO:0030905">
    <property type="term" value="C:retromer, tubulation complex"/>
    <property type="evidence" value="ECO:0007669"/>
    <property type="project" value="TreeGrafter"/>
</dbReference>
<dbReference type="CDD" id="cd06891">
    <property type="entry name" value="PX_Vps17p"/>
    <property type="match status" value="1"/>
</dbReference>
<dbReference type="GO" id="GO:0006886">
    <property type="term" value="P:intracellular protein transport"/>
    <property type="evidence" value="ECO:0007669"/>
    <property type="project" value="TreeGrafter"/>
</dbReference>
<dbReference type="GO" id="GO:0005829">
    <property type="term" value="C:cytosol"/>
    <property type="evidence" value="ECO:0007669"/>
    <property type="project" value="GOC"/>
</dbReference>
<dbReference type="SUPFAM" id="SSF50129">
    <property type="entry name" value="GroES-like"/>
    <property type="match status" value="1"/>
</dbReference>
<feature type="region of interest" description="Disordered" evidence="6">
    <location>
        <begin position="626"/>
        <end position="645"/>
    </location>
</feature>
<dbReference type="InterPro" id="IPR013149">
    <property type="entry name" value="ADH-like_C"/>
</dbReference>
<dbReference type="InterPro" id="IPR001683">
    <property type="entry name" value="PX_dom"/>
</dbReference>
<dbReference type="InterPro" id="IPR011032">
    <property type="entry name" value="GroES-like_sf"/>
</dbReference>
<comment type="similarity">
    <text evidence="4">Belongs to the VPS17 family.</text>
</comment>
<feature type="domain" description="PX" evidence="8">
    <location>
        <begin position="54"/>
        <end position="135"/>
    </location>
</feature>
<keyword evidence="2" id="KW-0653">Protein transport</keyword>
<dbReference type="GO" id="GO:0042147">
    <property type="term" value="P:retrograde transport, endosome to Golgi"/>
    <property type="evidence" value="ECO:0007669"/>
    <property type="project" value="UniProtKB-ARBA"/>
</dbReference>
<evidence type="ECO:0000256" key="2">
    <source>
        <dbReference type="ARBA" id="ARBA00022927"/>
    </source>
</evidence>
<dbReference type="InterPro" id="IPR053055">
    <property type="entry name" value="VPS17"/>
</dbReference>
<dbReference type="Proteomes" id="UP001217918">
    <property type="component" value="Unassembled WGS sequence"/>
</dbReference>
<feature type="compositionally biased region" description="Low complexity" evidence="6">
    <location>
        <begin position="629"/>
        <end position="641"/>
    </location>
</feature>
<feature type="compositionally biased region" description="Acidic residues" evidence="6">
    <location>
        <begin position="390"/>
        <end position="402"/>
    </location>
</feature>
<reference evidence="9" key="1">
    <citation type="journal article" date="2023" name="Mol. Plant Microbe Interact.">
        <title>Elucidating the Obligate Nature and Biological Capacity of an Invasive Fungal Corn Pathogen.</title>
        <authorList>
            <person name="MacCready J.S."/>
            <person name="Roggenkamp E.M."/>
            <person name="Gdanetz K."/>
            <person name="Chilvers M.I."/>
        </authorList>
    </citation>
    <scope>NUCLEOTIDE SEQUENCE</scope>
    <source>
        <strain evidence="9">PM02</strain>
    </source>
</reference>
<accession>A0AAD9HZC0</accession>
<feature type="domain" description="Alcohol dehydrogenase-like C-terminal" evidence="7">
    <location>
        <begin position="578"/>
        <end position="741"/>
    </location>
</feature>
<evidence type="ECO:0000256" key="6">
    <source>
        <dbReference type="SAM" id="MobiDB-lite"/>
    </source>
</evidence>
<feature type="compositionally biased region" description="Polar residues" evidence="6">
    <location>
        <begin position="408"/>
        <end position="422"/>
    </location>
</feature>
<dbReference type="Gene3D" id="1.20.1270.60">
    <property type="entry name" value="Arfaptin homology (AH) domain/BAR domain"/>
    <property type="match status" value="1"/>
</dbReference>
<proteinExistence type="inferred from homology"/>
<feature type="region of interest" description="Disordered" evidence="6">
    <location>
        <begin position="1"/>
        <end position="22"/>
    </location>
</feature>
<gene>
    <name evidence="9" type="ORF">P8C59_001244</name>
</gene>
<evidence type="ECO:0000256" key="1">
    <source>
        <dbReference type="ARBA" id="ARBA00022448"/>
    </source>
</evidence>
<dbReference type="InterPro" id="IPR027267">
    <property type="entry name" value="AH/BAR_dom_sf"/>
</dbReference>
<organism evidence="9 10">
    <name type="scientific">Phyllachora maydis</name>
    <dbReference type="NCBI Taxonomy" id="1825666"/>
    <lineage>
        <taxon>Eukaryota</taxon>
        <taxon>Fungi</taxon>
        <taxon>Dikarya</taxon>
        <taxon>Ascomycota</taxon>
        <taxon>Pezizomycotina</taxon>
        <taxon>Sordariomycetes</taxon>
        <taxon>Sordariomycetidae</taxon>
        <taxon>Phyllachorales</taxon>
        <taxon>Phyllachoraceae</taxon>
        <taxon>Phyllachora</taxon>
    </lineage>
</organism>
<keyword evidence="3" id="KW-0175">Coiled coil</keyword>
<evidence type="ECO:0000259" key="8">
    <source>
        <dbReference type="Pfam" id="PF00787"/>
    </source>
</evidence>
<feature type="region of interest" description="Disordered" evidence="6">
    <location>
        <begin position="390"/>
        <end position="430"/>
    </location>
</feature>
<keyword evidence="10" id="KW-1185">Reference proteome</keyword>
<evidence type="ECO:0000313" key="9">
    <source>
        <dbReference type="EMBL" id="KAK2067507.1"/>
    </source>
</evidence>
<dbReference type="SUPFAM" id="SSF51735">
    <property type="entry name" value="NAD(P)-binding Rossmann-fold domains"/>
    <property type="match status" value="1"/>
</dbReference>
<evidence type="ECO:0000259" key="7">
    <source>
        <dbReference type="Pfam" id="PF00107"/>
    </source>
</evidence>
<dbReference type="GO" id="GO:0005768">
    <property type="term" value="C:endosome"/>
    <property type="evidence" value="ECO:0007669"/>
    <property type="project" value="TreeGrafter"/>
</dbReference>
<dbReference type="GO" id="GO:0032266">
    <property type="term" value="F:phosphatidylinositol-3-phosphate binding"/>
    <property type="evidence" value="ECO:0007669"/>
    <property type="project" value="TreeGrafter"/>
</dbReference>
<dbReference type="InterPro" id="IPR036871">
    <property type="entry name" value="PX_dom_sf"/>
</dbReference>
<comment type="caution">
    <text evidence="9">The sequence shown here is derived from an EMBL/GenBank/DDBJ whole genome shotgun (WGS) entry which is preliminary data.</text>
</comment>
<dbReference type="Pfam" id="PF00787">
    <property type="entry name" value="PX"/>
    <property type="match status" value="1"/>
</dbReference>
<dbReference type="AlphaFoldDB" id="A0AAD9HZC0"/>
<dbReference type="Gene3D" id="3.40.50.720">
    <property type="entry name" value="NAD(P)-binding Rossmann-like Domain"/>
    <property type="match status" value="2"/>
</dbReference>
<dbReference type="EMBL" id="JAQQPM010000001">
    <property type="protein sequence ID" value="KAK2067507.1"/>
    <property type="molecule type" value="Genomic_DNA"/>
</dbReference>
<dbReference type="Gene3D" id="3.30.1520.10">
    <property type="entry name" value="Phox-like domain"/>
    <property type="match status" value="1"/>
</dbReference>
<name>A0AAD9HZC0_9PEZI</name>
<protein>
    <recommendedName>
        <fullName evidence="5">Vacuolar protein sorting-associated protein 17</fullName>
    </recommendedName>
</protein>
<dbReference type="FunFam" id="3.30.1520.10:FF:000034">
    <property type="entry name" value="Vacuolar protein sorting-associated protein 17"/>
    <property type="match status" value="1"/>
</dbReference>
<sequence length="786" mass="85669">MPSGAYWQQGQGQRSRKTTQSQHKLQAKITGLERTGRKDPILRFDVYTNLPSFRTTQYRDVRRLHSEFVKLAEHFMSANPETIVSAVPQPVSSAGAGTEEDETRVKAMMQRWFNYVCSNEVLMRDDEMILFVESDFGYSPMVKKKQPATGMRRKILKQFAPPPDDTPELSAARPIVKLFYLGTMDAGHKVDKLVKSRRGLGLAESDFGVKLGTMNVQELHATAEATTIGDPFQYHSSDAFIVKETLTNRQILIREFFQAQESSRSKLHAADRLKASSNVKREKVDEAIAALDEARHKEGFLHQKTTVREYVMREIEAERRTLALLESVRPDVRAIDASGGLSRLGREHHPTAVRRASMAASQGPKGDAWSGVPRRSDTLRSSIIGVVPEVDGDAAAEDEGGDEGVRSRTLSGSRAGLHSTSGIRELSLSPPLRQARAGQARGIIPAVTPILVDMCRPEHTTVDAAHEAAAPPWIRHAPAQQLDACLLPKGTVSIFLFEGRYTLCNGMRFRSSAKSVPDSQGTLQERINHPAVWCHQLPDHIFFDAAALLEPLSVAIHAANRAGIRPGSTALVLGAGTVGLLTAAMAKQAGCCSVTIADVDAGRVDYAIEKGIASHGFVVPRPLHHRSDASNSLSQSSSGTSTPLEGMLMTASTLSHVPAALVVDDTDDDDNHGVDVTFECTGKEVCMHTGLYATRPGGKVVMVGMGTPVQMLPLSVAHLREIDIMGIFRYANTYATGIRLLGSNVLPNLDDMVTHRFRGLAQAKGAFELASQLRGDNAFQSLIISR</sequence>
<dbReference type="Gene3D" id="3.90.180.10">
    <property type="entry name" value="Medium-chain alcohol dehydrogenases, catalytic domain"/>
    <property type="match status" value="2"/>
</dbReference>